<dbReference type="PROSITE" id="PS00344">
    <property type="entry name" value="GATA_ZN_FINGER_1"/>
    <property type="match status" value="1"/>
</dbReference>
<dbReference type="InterPro" id="IPR000014">
    <property type="entry name" value="PAS"/>
</dbReference>
<dbReference type="SUPFAM" id="SSF55785">
    <property type="entry name" value="PYP-like sensor domain (PAS domain)"/>
    <property type="match status" value="1"/>
</dbReference>
<name>A0AAE0P5K2_9PEZI</name>
<dbReference type="Gene3D" id="3.30.450.20">
    <property type="entry name" value="PAS domain"/>
    <property type="match status" value="1"/>
</dbReference>
<accession>A0AAE0P5K2</accession>
<dbReference type="PROSITE" id="PS50114">
    <property type="entry name" value="GATA_ZN_FINGER_2"/>
    <property type="match status" value="1"/>
</dbReference>
<evidence type="ECO:0000256" key="7">
    <source>
        <dbReference type="SAM" id="MobiDB-lite"/>
    </source>
</evidence>
<dbReference type="Pfam" id="PF00320">
    <property type="entry name" value="GATA"/>
    <property type="match status" value="1"/>
</dbReference>
<evidence type="ECO:0000313" key="10">
    <source>
        <dbReference type="EMBL" id="KAK3393808.1"/>
    </source>
</evidence>
<comment type="caution">
    <text evidence="10">The sequence shown here is derived from an EMBL/GenBank/DDBJ whole genome shotgun (WGS) entry which is preliminary data.</text>
</comment>
<dbReference type="PANTHER" id="PTHR47172">
    <property type="entry name" value="OS01G0976800 PROTEIN"/>
    <property type="match status" value="1"/>
</dbReference>
<evidence type="ECO:0000256" key="2">
    <source>
        <dbReference type="ARBA" id="ARBA00022771"/>
    </source>
</evidence>
<dbReference type="PANTHER" id="PTHR47172:SF24">
    <property type="entry name" value="GATA ZINC FINGER DOMAIN-CONTAINING PROTEIN 14-RELATED"/>
    <property type="match status" value="1"/>
</dbReference>
<dbReference type="Proteomes" id="UP001285441">
    <property type="component" value="Unassembled WGS sequence"/>
</dbReference>
<dbReference type="SMART" id="SM00091">
    <property type="entry name" value="PAS"/>
    <property type="match status" value="1"/>
</dbReference>
<dbReference type="EMBL" id="JAULSW010000001">
    <property type="protein sequence ID" value="KAK3393808.1"/>
    <property type="molecule type" value="Genomic_DNA"/>
</dbReference>
<feature type="region of interest" description="Disordered" evidence="7">
    <location>
        <begin position="444"/>
        <end position="464"/>
    </location>
</feature>
<keyword evidence="5" id="KW-0804">Transcription</keyword>
<dbReference type="AlphaFoldDB" id="A0AAE0P5K2"/>
<feature type="region of interest" description="Disordered" evidence="7">
    <location>
        <begin position="267"/>
        <end position="294"/>
    </location>
</feature>
<evidence type="ECO:0000256" key="5">
    <source>
        <dbReference type="ARBA" id="ARBA00023163"/>
    </source>
</evidence>
<evidence type="ECO:0000256" key="4">
    <source>
        <dbReference type="ARBA" id="ARBA00023015"/>
    </source>
</evidence>
<feature type="region of interest" description="Disordered" evidence="7">
    <location>
        <begin position="47"/>
        <end position="77"/>
    </location>
</feature>
<dbReference type="Gene3D" id="3.30.50.10">
    <property type="entry name" value="Erythroid Transcription Factor GATA-1, subunit A"/>
    <property type="match status" value="1"/>
</dbReference>
<keyword evidence="11" id="KW-1185">Reference proteome</keyword>
<dbReference type="InterPro" id="IPR000679">
    <property type="entry name" value="Znf_GATA"/>
</dbReference>
<dbReference type="SUPFAM" id="SSF57716">
    <property type="entry name" value="Glucocorticoid receptor-like (DNA-binding domain)"/>
    <property type="match status" value="1"/>
</dbReference>
<keyword evidence="1" id="KW-0479">Metal-binding</keyword>
<reference evidence="10" key="1">
    <citation type="journal article" date="2023" name="Mol. Phylogenet. Evol.">
        <title>Genome-scale phylogeny and comparative genomics of the fungal order Sordariales.</title>
        <authorList>
            <person name="Hensen N."/>
            <person name="Bonometti L."/>
            <person name="Westerberg I."/>
            <person name="Brannstrom I.O."/>
            <person name="Guillou S."/>
            <person name="Cros-Aarteil S."/>
            <person name="Calhoun S."/>
            <person name="Haridas S."/>
            <person name="Kuo A."/>
            <person name="Mondo S."/>
            <person name="Pangilinan J."/>
            <person name="Riley R."/>
            <person name="LaButti K."/>
            <person name="Andreopoulos B."/>
            <person name="Lipzen A."/>
            <person name="Chen C."/>
            <person name="Yan M."/>
            <person name="Daum C."/>
            <person name="Ng V."/>
            <person name="Clum A."/>
            <person name="Steindorff A."/>
            <person name="Ohm R.A."/>
            <person name="Martin F."/>
            <person name="Silar P."/>
            <person name="Natvig D.O."/>
            <person name="Lalanne C."/>
            <person name="Gautier V."/>
            <person name="Ament-Velasquez S.L."/>
            <person name="Kruys A."/>
            <person name="Hutchinson M.I."/>
            <person name="Powell A.J."/>
            <person name="Barry K."/>
            <person name="Miller A.N."/>
            <person name="Grigoriev I.V."/>
            <person name="Debuchy R."/>
            <person name="Gladieux P."/>
            <person name="Hiltunen Thoren M."/>
            <person name="Johannesson H."/>
        </authorList>
    </citation>
    <scope>NUCLEOTIDE SEQUENCE</scope>
    <source>
        <strain evidence="10">CBS 232.78</strain>
    </source>
</reference>
<dbReference type="GO" id="GO:0008270">
    <property type="term" value="F:zinc ion binding"/>
    <property type="evidence" value="ECO:0007669"/>
    <property type="project" value="UniProtKB-KW"/>
</dbReference>
<keyword evidence="4" id="KW-0805">Transcription regulation</keyword>
<protein>
    <submittedName>
        <fullName evidence="10">Cutinase gene palindrome-binding protein</fullName>
    </submittedName>
</protein>
<dbReference type="Pfam" id="PF08447">
    <property type="entry name" value="PAS_3"/>
    <property type="match status" value="1"/>
</dbReference>
<dbReference type="CDD" id="cd00202">
    <property type="entry name" value="ZnF_GATA"/>
    <property type="match status" value="1"/>
</dbReference>
<feature type="domain" description="GATA-type" evidence="9">
    <location>
        <begin position="405"/>
        <end position="438"/>
    </location>
</feature>
<dbReference type="InterPro" id="IPR013088">
    <property type="entry name" value="Znf_NHR/GATA"/>
</dbReference>
<evidence type="ECO:0000259" key="9">
    <source>
        <dbReference type="PROSITE" id="PS50114"/>
    </source>
</evidence>
<dbReference type="NCBIfam" id="TIGR00229">
    <property type="entry name" value="sensory_box"/>
    <property type="match status" value="1"/>
</dbReference>
<dbReference type="InterPro" id="IPR013655">
    <property type="entry name" value="PAS_fold_3"/>
</dbReference>
<proteinExistence type="predicted"/>
<keyword evidence="2 6" id="KW-0863">Zinc-finger</keyword>
<gene>
    <name evidence="10" type="ORF">B0H63DRAFT_444023</name>
</gene>
<dbReference type="GO" id="GO:0006355">
    <property type="term" value="P:regulation of DNA-templated transcription"/>
    <property type="evidence" value="ECO:0007669"/>
    <property type="project" value="InterPro"/>
</dbReference>
<keyword evidence="3" id="KW-0862">Zinc</keyword>
<evidence type="ECO:0000313" key="11">
    <source>
        <dbReference type="Proteomes" id="UP001285441"/>
    </source>
</evidence>
<dbReference type="InterPro" id="IPR035965">
    <property type="entry name" value="PAS-like_dom_sf"/>
</dbReference>
<sequence>MSLLDGSMFPPFDGMAMNLDVGDAMSQSFAPAPVQALAPVAQTQLSANSMPGAGGDGDQGYSPADDTPNPVSCPGPLAISKVGASGAAAASGGSNPINPGNPLTEFTKRRGWTMRVVEELQDLLQILDTNGRIKHVSASVKRLLGYDPPDVIDSFLKDLIHLDDQGVFISELNESIATGTTLRLFYRVRRKDGTYAIFETIGHAHIAAAKFAPNPNNKSPFCQAIFLMSRTYPTKNSRFLDSFLEHKIENERLMRRIAELKREEAEEVADESQKAWRQSQEGRSDITVSEDAGLAGGTTPFYPALANQDISSDTASISSSLTRENLEGVAGRRPDSIREKMARYEGAPHVETIERLTGLRYLEGERGLGLSSGNASPTLIRGDAGIAIPMDRDPRTGEKKKKIKVAEEYVCTDCGTLESPEWRKGPSGPKTLCNACGLRWAKNQKKEKNKTNGGGGQQEVDIMG</sequence>
<dbReference type="CDD" id="cd00130">
    <property type="entry name" value="PAS"/>
    <property type="match status" value="1"/>
</dbReference>
<evidence type="ECO:0000256" key="6">
    <source>
        <dbReference type="PROSITE-ProRule" id="PRU00094"/>
    </source>
</evidence>
<reference evidence="10" key="2">
    <citation type="submission" date="2023-06" db="EMBL/GenBank/DDBJ databases">
        <authorList>
            <consortium name="Lawrence Berkeley National Laboratory"/>
            <person name="Haridas S."/>
            <person name="Hensen N."/>
            <person name="Bonometti L."/>
            <person name="Westerberg I."/>
            <person name="Brannstrom I.O."/>
            <person name="Guillou S."/>
            <person name="Cros-Aarteil S."/>
            <person name="Calhoun S."/>
            <person name="Kuo A."/>
            <person name="Mondo S."/>
            <person name="Pangilinan J."/>
            <person name="Riley R."/>
            <person name="LaButti K."/>
            <person name="Andreopoulos B."/>
            <person name="Lipzen A."/>
            <person name="Chen C."/>
            <person name="Yanf M."/>
            <person name="Daum C."/>
            <person name="Ng V."/>
            <person name="Clum A."/>
            <person name="Steindorff A."/>
            <person name="Ohm R."/>
            <person name="Martin F."/>
            <person name="Silar P."/>
            <person name="Natvig D."/>
            <person name="Lalanne C."/>
            <person name="Gautier V."/>
            <person name="Ament-velasquez S.L."/>
            <person name="Kruys A."/>
            <person name="Hutchinson M.I."/>
            <person name="Powell A.J."/>
            <person name="Barry K."/>
            <person name="Miller A.N."/>
            <person name="Grigoriev I.V."/>
            <person name="Debuchy R."/>
            <person name="Gladieux P."/>
            <person name="Thoren M.H."/>
            <person name="Johannesson H."/>
        </authorList>
    </citation>
    <scope>NUCLEOTIDE SEQUENCE</scope>
    <source>
        <strain evidence="10">CBS 232.78</strain>
    </source>
</reference>
<evidence type="ECO:0000259" key="8">
    <source>
        <dbReference type="PROSITE" id="PS50112"/>
    </source>
</evidence>
<dbReference type="GO" id="GO:0043565">
    <property type="term" value="F:sequence-specific DNA binding"/>
    <property type="evidence" value="ECO:0007669"/>
    <property type="project" value="InterPro"/>
</dbReference>
<feature type="domain" description="PAS" evidence="8">
    <location>
        <begin position="115"/>
        <end position="179"/>
    </location>
</feature>
<evidence type="ECO:0000256" key="3">
    <source>
        <dbReference type="ARBA" id="ARBA00022833"/>
    </source>
</evidence>
<dbReference type="PROSITE" id="PS50112">
    <property type="entry name" value="PAS"/>
    <property type="match status" value="1"/>
</dbReference>
<evidence type="ECO:0000256" key="1">
    <source>
        <dbReference type="ARBA" id="ARBA00022723"/>
    </source>
</evidence>
<organism evidence="10 11">
    <name type="scientific">Podospora didyma</name>
    <dbReference type="NCBI Taxonomy" id="330526"/>
    <lineage>
        <taxon>Eukaryota</taxon>
        <taxon>Fungi</taxon>
        <taxon>Dikarya</taxon>
        <taxon>Ascomycota</taxon>
        <taxon>Pezizomycotina</taxon>
        <taxon>Sordariomycetes</taxon>
        <taxon>Sordariomycetidae</taxon>
        <taxon>Sordariales</taxon>
        <taxon>Podosporaceae</taxon>
        <taxon>Podospora</taxon>
    </lineage>
</organism>
<dbReference type="SMART" id="SM00401">
    <property type="entry name" value="ZnF_GATA"/>
    <property type="match status" value="1"/>
</dbReference>